<evidence type="ECO:0000256" key="6">
    <source>
        <dbReference type="ARBA" id="ARBA00048859"/>
    </source>
</evidence>
<accession>C6BUV2</accession>
<dbReference type="AlphaFoldDB" id="C6BUV2"/>
<dbReference type="HAMAP" id="MF_00001">
    <property type="entry name" value="Asp_carb_tr"/>
    <property type="match status" value="1"/>
</dbReference>
<gene>
    <name evidence="7" type="primary">pyrB</name>
    <name evidence="10" type="ordered locus">Desal_0017</name>
</gene>
<keyword evidence="11" id="KW-1185">Reference proteome</keyword>
<dbReference type="PRINTS" id="PR00100">
    <property type="entry name" value="AOTCASE"/>
</dbReference>
<organism evidence="10 11">
    <name type="scientific">Maridesulfovibrio salexigens (strain ATCC 14822 / DSM 2638 / NCIMB 8403 / VKM B-1763)</name>
    <name type="common">Desulfovibrio salexigens</name>
    <dbReference type="NCBI Taxonomy" id="526222"/>
    <lineage>
        <taxon>Bacteria</taxon>
        <taxon>Pseudomonadati</taxon>
        <taxon>Thermodesulfobacteriota</taxon>
        <taxon>Desulfovibrionia</taxon>
        <taxon>Desulfovibrionales</taxon>
        <taxon>Desulfovibrionaceae</taxon>
        <taxon>Maridesulfovibrio</taxon>
    </lineage>
</organism>
<feature type="binding site" evidence="7">
    <location>
        <position position="58"/>
    </location>
    <ligand>
        <name>carbamoyl phosphate</name>
        <dbReference type="ChEBI" id="CHEBI:58228"/>
    </ligand>
</feature>
<dbReference type="InterPro" id="IPR002082">
    <property type="entry name" value="Asp_carbamoyltransf"/>
</dbReference>
<feature type="binding site" evidence="7">
    <location>
        <position position="136"/>
    </location>
    <ligand>
        <name>carbamoyl phosphate</name>
        <dbReference type="ChEBI" id="CHEBI:58228"/>
    </ligand>
</feature>
<evidence type="ECO:0000313" key="10">
    <source>
        <dbReference type="EMBL" id="ACS78089.1"/>
    </source>
</evidence>
<dbReference type="eggNOG" id="COG0540">
    <property type="taxonomic scope" value="Bacteria"/>
</dbReference>
<feature type="domain" description="Aspartate/ornithine carbamoyltransferase Asp/Orn-binding" evidence="8">
    <location>
        <begin position="155"/>
        <end position="301"/>
    </location>
</feature>
<dbReference type="PANTHER" id="PTHR45753:SF6">
    <property type="entry name" value="ASPARTATE CARBAMOYLTRANSFERASE"/>
    <property type="match status" value="1"/>
</dbReference>
<feature type="binding site" evidence="7">
    <location>
        <position position="139"/>
    </location>
    <ligand>
        <name>carbamoyl phosphate</name>
        <dbReference type="ChEBI" id="CHEBI:58228"/>
    </ligand>
</feature>
<dbReference type="UniPathway" id="UPA00070">
    <property type="reaction ID" value="UER00116"/>
</dbReference>
<sequence>MEWRHKDLLDVTQLNKEEVQHIFETATYFQEINSRPVKKVPTLKGHSVVLFFAEASTRTKTSFDMAGKRLSCDTFSLAKSSSSLTKGETLKDTALTLQAMNPDGIVLRHWASGASQFLAERLDCSIINAGDGRHAHPTQALLDGFTLYQEWGSLEGKTVLILGDIAHSRVARSNLILMNKMGAKVRFCGPRTLLPPQIRKWDAEVYTDINEACKGVDAIMCLRLQLERQQDGLLPDLREYSNYFGLGHKQIELANPDVKIMHPGPMNRGVEINSELADCEASLVLDQVASGVATRMALLYLYLTRKK</sequence>
<dbReference type="Pfam" id="PF02729">
    <property type="entry name" value="OTCace_N"/>
    <property type="match status" value="1"/>
</dbReference>
<comment type="pathway">
    <text evidence="1 7">Pyrimidine metabolism; UMP biosynthesis via de novo pathway; (S)-dihydroorotate from bicarbonate: step 2/3.</text>
</comment>
<dbReference type="InterPro" id="IPR036901">
    <property type="entry name" value="Asp/Orn_carbamoylTrfase_sf"/>
</dbReference>
<evidence type="ECO:0000259" key="9">
    <source>
        <dbReference type="Pfam" id="PF02729"/>
    </source>
</evidence>
<evidence type="ECO:0000259" key="8">
    <source>
        <dbReference type="Pfam" id="PF00185"/>
    </source>
</evidence>
<dbReference type="PRINTS" id="PR00101">
    <property type="entry name" value="ATCASE"/>
</dbReference>
<keyword evidence="4 7" id="KW-0665">Pyrimidine biosynthesis</keyword>
<dbReference type="NCBIfam" id="TIGR00670">
    <property type="entry name" value="asp_carb_tr"/>
    <property type="match status" value="1"/>
</dbReference>
<dbReference type="GO" id="GO:0006207">
    <property type="term" value="P:'de novo' pyrimidine nucleobase biosynthetic process"/>
    <property type="evidence" value="ECO:0007669"/>
    <property type="project" value="InterPro"/>
</dbReference>
<reference evidence="10 11" key="1">
    <citation type="submission" date="2009-06" db="EMBL/GenBank/DDBJ databases">
        <title>Complete sequence of Desulfovibrio salexigens DSM 2638.</title>
        <authorList>
            <consortium name="US DOE Joint Genome Institute"/>
            <person name="Lucas S."/>
            <person name="Copeland A."/>
            <person name="Lapidus A."/>
            <person name="Glavina del Rio T."/>
            <person name="Tice H."/>
            <person name="Bruce D."/>
            <person name="Goodwin L."/>
            <person name="Pitluck S."/>
            <person name="Munk A.C."/>
            <person name="Brettin T."/>
            <person name="Detter J.C."/>
            <person name="Han C."/>
            <person name="Tapia R."/>
            <person name="Larimer F."/>
            <person name="Land M."/>
            <person name="Hauser L."/>
            <person name="Kyrpides N."/>
            <person name="Anderson I."/>
            <person name="Wall J.D."/>
            <person name="Arkin A.P."/>
            <person name="Dehal P."/>
            <person name="Chivian D."/>
            <person name="Giles B."/>
            <person name="Hazen T.C."/>
        </authorList>
    </citation>
    <scope>NUCLEOTIDE SEQUENCE [LARGE SCALE GENOMIC DNA]</scope>
    <source>
        <strain evidence="11">ATCC 14822 / DSM 2638 / NCIMB 8403 / VKM B-1763</strain>
    </source>
</reference>
<evidence type="ECO:0000256" key="4">
    <source>
        <dbReference type="ARBA" id="ARBA00022975"/>
    </source>
</evidence>
<feature type="binding site" evidence="7">
    <location>
        <position position="59"/>
    </location>
    <ligand>
        <name>carbamoyl phosphate</name>
        <dbReference type="ChEBI" id="CHEBI:58228"/>
    </ligand>
</feature>
<protein>
    <recommendedName>
        <fullName evidence="7">Aspartate carbamoyltransferase</fullName>
        <ecNumber evidence="7">2.1.3.2</ecNumber>
    </recommendedName>
    <alternativeName>
        <fullName evidence="7">Aspartate transcarbamylase</fullName>
        <shortName evidence="7">ATCase</shortName>
    </alternativeName>
</protein>
<comment type="catalytic activity">
    <reaction evidence="6 7">
        <text>carbamoyl phosphate + L-aspartate = N-carbamoyl-L-aspartate + phosphate + H(+)</text>
        <dbReference type="Rhea" id="RHEA:20013"/>
        <dbReference type="ChEBI" id="CHEBI:15378"/>
        <dbReference type="ChEBI" id="CHEBI:29991"/>
        <dbReference type="ChEBI" id="CHEBI:32814"/>
        <dbReference type="ChEBI" id="CHEBI:43474"/>
        <dbReference type="ChEBI" id="CHEBI:58228"/>
        <dbReference type="EC" id="2.1.3.2"/>
    </reaction>
</comment>
<comment type="function">
    <text evidence="5 7">Catalyzes the condensation of carbamoyl phosphate and aspartate to form carbamoyl aspartate and inorganic phosphate, the committed step in the de novo pyrimidine nucleotide biosynthesis pathway.</text>
</comment>
<feature type="binding site" evidence="7">
    <location>
        <position position="169"/>
    </location>
    <ligand>
        <name>L-aspartate</name>
        <dbReference type="ChEBI" id="CHEBI:29991"/>
    </ligand>
</feature>
<evidence type="ECO:0000256" key="5">
    <source>
        <dbReference type="ARBA" id="ARBA00043884"/>
    </source>
</evidence>
<dbReference type="PROSITE" id="PS00097">
    <property type="entry name" value="CARBAMOYLTRANSFERASE"/>
    <property type="match status" value="1"/>
</dbReference>
<dbReference type="PANTHER" id="PTHR45753">
    <property type="entry name" value="ORNITHINE CARBAMOYLTRANSFERASE, MITOCHONDRIAL"/>
    <property type="match status" value="1"/>
</dbReference>
<keyword evidence="3 7" id="KW-0808">Transferase</keyword>
<dbReference type="NCBIfam" id="NF002032">
    <property type="entry name" value="PRK00856.1"/>
    <property type="match status" value="1"/>
</dbReference>
<dbReference type="Pfam" id="PF00185">
    <property type="entry name" value="OTCace"/>
    <property type="match status" value="1"/>
</dbReference>
<evidence type="ECO:0000256" key="1">
    <source>
        <dbReference type="ARBA" id="ARBA00004852"/>
    </source>
</evidence>
<dbReference type="Gene3D" id="3.40.50.1370">
    <property type="entry name" value="Aspartate/ornithine carbamoyltransferase"/>
    <property type="match status" value="2"/>
</dbReference>
<proteinExistence type="inferred from homology"/>
<dbReference type="GO" id="GO:0006520">
    <property type="term" value="P:amino acid metabolic process"/>
    <property type="evidence" value="ECO:0007669"/>
    <property type="project" value="InterPro"/>
</dbReference>
<dbReference type="InterPro" id="IPR006130">
    <property type="entry name" value="Asp/Orn_carbamoylTrfase"/>
</dbReference>
<name>C6BUV2_MARSD</name>
<dbReference type="GO" id="GO:0016597">
    <property type="term" value="F:amino acid binding"/>
    <property type="evidence" value="ECO:0007669"/>
    <property type="project" value="InterPro"/>
</dbReference>
<dbReference type="STRING" id="526222.Desal_0017"/>
<dbReference type="KEGG" id="dsa:Desal_0017"/>
<evidence type="ECO:0000256" key="2">
    <source>
        <dbReference type="ARBA" id="ARBA00008896"/>
    </source>
</evidence>
<feature type="binding site" evidence="7">
    <location>
        <position position="86"/>
    </location>
    <ligand>
        <name>L-aspartate</name>
        <dbReference type="ChEBI" id="CHEBI:29991"/>
    </ligand>
</feature>
<evidence type="ECO:0000313" key="11">
    <source>
        <dbReference type="Proteomes" id="UP000002601"/>
    </source>
</evidence>
<feature type="binding site" evidence="7">
    <location>
        <position position="264"/>
    </location>
    <ligand>
        <name>carbamoyl phosphate</name>
        <dbReference type="ChEBI" id="CHEBI:58228"/>
    </ligand>
</feature>
<dbReference type="HOGENOM" id="CLU_043846_2_0_7"/>
<evidence type="ECO:0000256" key="3">
    <source>
        <dbReference type="ARBA" id="ARBA00022679"/>
    </source>
</evidence>
<feature type="domain" description="Aspartate/ornithine carbamoyltransferase carbamoyl-P binding" evidence="9">
    <location>
        <begin position="6"/>
        <end position="148"/>
    </location>
</feature>
<dbReference type="GO" id="GO:0004070">
    <property type="term" value="F:aspartate carbamoyltransferase activity"/>
    <property type="evidence" value="ECO:0007669"/>
    <property type="project" value="UniProtKB-UniRule"/>
</dbReference>
<feature type="binding site" evidence="7">
    <location>
        <position position="223"/>
    </location>
    <ligand>
        <name>L-aspartate</name>
        <dbReference type="ChEBI" id="CHEBI:29991"/>
    </ligand>
</feature>
<dbReference type="Proteomes" id="UP000002601">
    <property type="component" value="Chromosome"/>
</dbReference>
<comment type="similarity">
    <text evidence="2 7">Belongs to the aspartate/ornithine carbamoyltransferase superfamily. ATCase family.</text>
</comment>
<dbReference type="GO" id="GO:0005829">
    <property type="term" value="C:cytosol"/>
    <property type="evidence" value="ECO:0007669"/>
    <property type="project" value="TreeGrafter"/>
</dbReference>
<dbReference type="RefSeq" id="WP_012765615.1">
    <property type="nucleotide sequence ID" value="NC_012881.1"/>
</dbReference>
<dbReference type="EC" id="2.1.3.2" evidence="7"/>
<feature type="binding site" evidence="7">
    <location>
        <position position="108"/>
    </location>
    <ligand>
        <name>carbamoyl phosphate</name>
        <dbReference type="ChEBI" id="CHEBI:58228"/>
    </ligand>
</feature>
<dbReference type="SUPFAM" id="SSF53671">
    <property type="entry name" value="Aspartate/ornithine carbamoyltransferase"/>
    <property type="match status" value="1"/>
</dbReference>
<dbReference type="InterPro" id="IPR006132">
    <property type="entry name" value="Asp/Orn_carbamoyltranf_P-bd"/>
</dbReference>
<dbReference type="GO" id="GO:0044205">
    <property type="term" value="P:'de novo' UMP biosynthetic process"/>
    <property type="evidence" value="ECO:0007669"/>
    <property type="project" value="UniProtKB-UniRule"/>
</dbReference>
<feature type="binding site" evidence="7">
    <location>
        <position position="265"/>
    </location>
    <ligand>
        <name>carbamoyl phosphate</name>
        <dbReference type="ChEBI" id="CHEBI:58228"/>
    </ligand>
</feature>
<comment type="subunit">
    <text evidence="7">Heterododecamer (2C3:3R2) of six catalytic PyrB chains organized as two trimers (C3), and six regulatory PyrI chains organized as three dimers (R2).</text>
</comment>
<evidence type="ECO:0000256" key="7">
    <source>
        <dbReference type="HAMAP-Rule" id="MF_00001"/>
    </source>
</evidence>
<dbReference type="OrthoDB" id="9774690at2"/>
<dbReference type="EMBL" id="CP001649">
    <property type="protein sequence ID" value="ACS78089.1"/>
    <property type="molecule type" value="Genomic_DNA"/>
</dbReference>
<dbReference type="InterPro" id="IPR006131">
    <property type="entry name" value="Asp_carbamoyltransf_Asp/Orn-bd"/>
</dbReference>